<name>A0ABR3A4W6_9AGAR</name>
<protein>
    <submittedName>
        <fullName evidence="2">Uncharacterized protein</fullName>
    </submittedName>
</protein>
<organism evidence="2 3">
    <name type="scientific">Marasmius tenuissimus</name>
    <dbReference type="NCBI Taxonomy" id="585030"/>
    <lineage>
        <taxon>Eukaryota</taxon>
        <taxon>Fungi</taxon>
        <taxon>Dikarya</taxon>
        <taxon>Basidiomycota</taxon>
        <taxon>Agaricomycotina</taxon>
        <taxon>Agaricomycetes</taxon>
        <taxon>Agaricomycetidae</taxon>
        <taxon>Agaricales</taxon>
        <taxon>Marasmiineae</taxon>
        <taxon>Marasmiaceae</taxon>
        <taxon>Marasmius</taxon>
    </lineage>
</organism>
<feature type="compositionally biased region" description="Acidic residues" evidence="1">
    <location>
        <begin position="25"/>
        <end position="34"/>
    </location>
</feature>
<feature type="compositionally biased region" description="Low complexity" evidence="1">
    <location>
        <begin position="41"/>
        <end position="50"/>
    </location>
</feature>
<evidence type="ECO:0000313" key="2">
    <source>
        <dbReference type="EMBL" id="KAL0069000.1"/>
    </source>
</evidence>
<dbReference type="EMBL" id="JBBXMP010000015">
    <property type="protein sequence ID" value="KAL0069000.1"/>
    <property type="molecule type" value="Genomic_DNA"/>
</dbReference>
<feature type="compositionally biased region" description="Acidic residues" evidence="1">
    <location>
        <begin position="93"/>
        <end position="102"/>
    </location>
</feature>
<gene>
    <name evidence="2" type="ORF">AAF712_003993</name>
</gene>
<dbReference type="Proteomes" id="UP001437256">
    <property type="component" value="Unassembled WGS sequence"/>
</dbReference>
<keyword evidence="3" id="KW-1185">Reference proteome</keyword>
<feature type="region of interest" description="Disordered" evidence="1">
    <location>
        <begin position="15"/>
        <end position="109"/>
    </location>
</feature>
<evidence type="ECO:0000256" key="1">
    <source>
        <dbReference type="SAM" id="MobiDB-lite"/>
    </source>
</evidence>
<evidence type="ECO:0000313" key="3">
    <source>
        <dbReference type="Proteomes" id="UP001437256"/>
    </source>
</evidence>
<reference evidence="2 3" key="1">
    <citation type="submission" date="2024-05" db="EMBL/GenBank/DDBJ databases">
        <title>A draft genome resource for the thread blight pathogen Marasmius tenuissimus strain MS-2.</title>
        <authorList>
            <person name="Yulfo-Soto G.E."/>
            <person name="Baruah I.K."/>
            <person name="Amoako-Attah I."/>
            <person name="Bukari Y."/>
            <person name="Meinhardt L.W."/>
            <person name="Bailey B.A."/>
            <person name="Cohen S.P."/>
        </authorList>
    </citation>
    <scope>NUCLEOTIDE SEQUENCE [LARGE SCALE GENOMIC DNA]</scope>
    <source>
        <strain evidence="2 3">MS-2</strain>
    </source>
</reference>
<sequence length="216" mass="23640">MPVAKIEDFNSELEAFALPGSPPPDSDDSNDDSDSGTLVNSSEPSVSPEPFNGVSGPKTTALKPEESGVNFFSGSRSKEMPGDNPDSPIALDLSDDEDDEATPDVGHSNTIWDEETTHEARVRIQGLRNPKMEVKPDWDPDAWPVQTIARFIDGVPELEVNAKDVDIDFSVPRPYLSKLFGGSFIDTYLKRSQNEAGRADSPRLRQLRLGLLEGRV</sequence>
<proteinExistence type="predicted"/>
<accession>A0ABR3A4W6</accession>
<comment type="caution">
    <text evidence="2">The sequence shown here is derived from an EMBL/GenBank/DDBJ whole genome shotgun (WGS) entry which is preliminary data.</text>
</comment>